<name>A0A7S1FMZ1_9STRA</name>
<gene>
    <name evidence="1" type="ORF">CHYS00102_LOCUS5708</name>
</gene>
<accession>A0A7S1FMZ1</accession>
<organism evidence="1">
    <name type="scientific">Corethron hystrix</name>
    <dbReference type="NCBI Taxonomy" id="216773"/>
    <lineage>
        <taxon>Eukaryota</taxon>
        <taxon>Sar</taxon>
        <taxon>Stramenopiles</taxon>
        <taxon>Ochrophyta</taxon>
        <taxon>Bacillariophyta</taxon>
        <taxon>Coscinodiscophyceae</taxon>
        <taxon>Corethrophycidae</taxon>
        <taxon>Corethrales</taxon>
        <taxon>Corethraceae</taxon>
        <taxon>Corethron</taxon>
    </lineage>
</organism>
<proteinExistence type="predicted"/>
<dbReference type="EMBL" id="HBFR01007885">
    <property type="protein sequence ID" value="CAD8878524.1"/>
    <property type="molecule type" value="Transcribed_RNA"/>
</dbReference>
<evidence type="ECO:0000313" key="1">
    <source>
        <dbReference type="EMBL" id="CAD8878524.1"/>
    </source>
</evidence>
<sequence length="114" mass="12398">MSEVLKHGQKYPTPTPGFGDRVFYETLYRQRPDSEMARAWCLAYGVLSNKEAKKLCEAMGKNVVKKGAAGSVKRGSNATKKKKKKLKLSVEKDIDGDVGMSIGVSETVGMVSGI</sequence>
<dbReference type="AlphaFoldDB" id="A0A7S1FMZ1"/>
<protein>
    <submittedName>
        <fullName evidence="1">Uncharacterized protein</fullName>
    </submittedName>
</protein>
<dbReference type="PANTHER" id="PTHR33828">
    <property type="entry name" value="OS05G0596200 PROTEIN"/>
    <property type="match status" value="1"/>
</dbReference>
<reference evidence="1" key="1">
    <citation type="submission" date="2021-01" db="EMBL/GenBank/DDBJ databases">
        <authorList>
            <person name="Corre E."/>
            <person name="Pelletier E."/>
            <person name="Niang G."/>
            <person name="Scheremetjew M."/>
            <person name="Finn R."/>
            <person name="Kale V."/>
            <person name="Holt S."/>
            <person name="Cochrane G."/>
            <person name="Meng A."/>
            <person name="Brown T."/>
            <person name="Cohen L."/>
        </authorList>
    </citation>
    <scope>NUCLEOTIDE SEQUENCE</scope>
    <source>
        <strain evidence="1">308</strain>
    </source>
</reference>
<dbReference type="PANTHER" id="PTHR33828:SF2">
    <property type="entry name" value="NUCLEOLIN"/>
    <property type="match status" value="1"/>
</dbReference>